<dbReference type="CDD" id="cd06423">
    <property type="entry name" value="CESA_like"/>
    <property type="match status" value="1"/>
</dbReference>
<dbReference type="EMBL" id="PFEF01000003">
    <property type="protein sequence ID" value="PJE64748.1"/>
    <property type="molecule type" value="Genomic_DNA"/>
</dbReference>
<protein>
    <submittedName>
        <fullName evidence="6">Glycosyltransferase family 2 protein</fullName>
    </submittedName>
</protein>
<dbReference type="Proteomes" id="UP000229098">
    <property type="component" value="Unassembled WGS sequence"/>
</dbReference>
<keyword evidence="3 6" id="KW-0808">Transferase</keyword>
<evidence type="ECO:0000256" key="2">
    <source>
        <dbReference type="ARBA" id="ARBA00022676"/>
    </source>
</evidence>
<evidence type="ECO:0000256" key="1">
    <source>
        <dbReference type="ARBA" id="ARBA00006739"/>
    </source>
</evidence>
<dbReference type="AlphaFoldDB" id="A0A2M8KXT8"/>
<dbReference type="Gene3D" id="3.90.550.10">
    <property type="entry name" value="Spore Coat Polysaccharide Biosynthesis Protein SpsA, Chain A"/>
    <property type="match status" value="1"/>
</dbReference>
<evidence type="ECO:0000313" key="6">
    <source>
        <dbReference type="EMBL" id="PJE64748.1"/>
    </source>
</evidence>
<feature type="transmembrane region" description="Helical" evidence="4">
    <location>
        <begin position="20"/>
        <end position="41"/>
    </location>
</feature>
<organism evidence="6 7">
    <name type="scientific">Candidatus Ryanbacteria bacterium CG10_big_fil_rev_8_21_14_0_10_43_42</name>
    <dbReference type="NCBI Taxonomy" id="1974864"/>
    <lineage>
        <taxon>Bacteria</taxon>
        <taxon>Candidatus Ryaniibacteriota</taxon>
    </lineage>
</organism>
<feature type="transmembrane region" description="Helical" evidence="4">
    <location>
        <begin position="383"/>
        <end position="402"/>
    </location>
</feature>
<feature type="transmembrane region" description="Helical" evidence="4">
    <location>
        <begin position="409"/>
        <end position="427"/>
    </location>
</feature>
<accession>A0A2M8KXT8</accession>
<sequence length="466" mass="53709">MGHICNLSYMMSFRNFKQSLVVVSFVLFLYIPTILVFYFAWSKDFVPLEGFESIRFLVLLLFAPIILKYFIQLLIAPFYSVVEHARSIRRQENFFPSVSVIIPAWNEEVGIMKTIKSVLNTKYPKMELVVVNDGSTDNTHKTVTDFLNKCQKENLYSGVQIRYLKIKNGGKARALNKALEVAVNEIVMTVDADSIMDKNAIKNIVKHFADMRVASVAGNVVIGNRSNPICLIQQLEYLYGFYFKRADSLFNAVYIVGGAAAAYRKSVFAEIGNFDVNMITEDIEISTRLQAFGYHVRYASDAYVFTEGPSDFMSLCKQRLRWKLGRLLTFWKHRSLFFSLRKTHKSYLSFLILPIALFAELLLLCEGILLIIFYTYTFYTNDFVPLAFVITLLTGVIVLQIISDPKVKFHRNLVLLAPTAWLLFYFMDLVEYQALLKSIKKIVTKSELRWQKWNRMGVFLDAQENA</sequence>
<keyword evidence="4" id="KW-1133">Transmembrane helix</keyword>
<keyword evidence="2" id="KW-0328">Glycosyltransferase</keyword>
<gene>
    <name evidence="6" type="ORF">COU90_00565</name>
</gene>
<dbReference type="SUPFAM" id="SSF53448">
    <property type="entry name" value="Nucleotide-diphospho-sugar transferases"/>
    <property type="match status" value="1"/>
</dbReference>
<dbReference type="InterPro" id="IPR029044">
    <property type="entry name" value="Nucleotide-diphossugar_trans"/>
</dbReference>
<comment type="similarity">
    <text evidence="1">Belongs to the glycosyltransferase 2 family.</text>
</comment>
<reference evidence="7" key="1">
    <citation type="submission" date="2017-09" db="EMBL/GenBank/DDBJ databases">
        <title>Depth-based differentiation of microbial function through sediment-hosted aquifers and enrichment of novel symbionts in the deep terrestrial subsurface.</title>
        <authorList>
            <person name="Probst A.J."/>
            <person name="Ladd B."/>
            <person name="Jarett J.K."/>
            <person name="Geller-Mcgrath D.E."/>
            <person name="Sieber C.M.K."/>
            <person name="Emerson J.B."/>
            <person name="Anantharaman K."/>
            <person name="Thomas B.C."/>
            <person name="Malmstrom R."/>
            <person name="Stieglmeier M."/>
            <person name="Klingl A."/>
            <person name="Woyke T."/>
            <person name="Ryan C.M."/>
            <person name="Banfield J.F."/>
        </authorList>
    </citation>
    <scope>NUCLEOTIDE SEQUENCE [LARGE SCALE GENOMIC DNA]</scope>
</reference>
<dbReference type="Pfam" id="PF00535">
    <property type="entry name" value="Glycos_transf_2"/>
    <property type="match status" value="1"/>
</dbReference>
<feature type="domain" description="Glycosyltransferase 2-like" evidence="5">
    <location>
        <begin position="99"/>
        <end position="271"/>
    </location>
</feature>
<evidence type="ECO:0000256" key="3">
    <source>
        <dbReference type="ARBA" id="ARBA00022679"/>
    </source>
</evidence>
<keyword evidence="4" id="KW-0812">Transmembrane</keyword>
<dbReference type="PANTHER" id="PTHR43630">
    <property type="entry name" value="POLY-BETA-1,6-N-ACETYL-D-GLUCOSAMINE SYNTHASE"/>
    <property type="match status" value="1"/>
</dbReference>
<dbReference type="InterPro" id="IPR001173">
    <property type="entry name" value="Glyco_trans_2-like"/>
</dbReference>
<proteinExistence type="inferred from homology"/>
<dbReference type="GO" id="GO:0016757">
    <property type="term" value="F:glycosyltransferase activity"/>
    <property type="evidence" value="ECO:0007669"/>
    <property type="project" value="UniProtKB-KW"/>
</dbReference>
<dbReference type="PANTHER" id="PTHR43630:SF1">
    <property type="entry name" value="POLY-BETA-1,6-N-ACETYL-D-GLUCOSAMINE SYNTHASE"/>
    <property type="match status" value="1"/>
</dbReference>
<feature type="transmembrane region" description="Helical" evidence="4">
    <location>
        <begin position="347"/>
        <end position="377"/>
    </location>
</feature>
<feature type="transmembrane region" description="Helical" evidence="4">
    <location>
        <begin position="53"/>
        <end position="82"/>
    </location>
</feature>
<evidence type="ECO:0000256" key="4">
    <source>
        <dbReference type="SAM" id="Phobius"/>
    </source>
</evidence>
<comment type="caution">
    <text evidence="6">The sequence shown here is derived from an EMBL/GenBank/DDBJ whole genome shotgun (WGS) entry which is preliminary data.</text>
</comment>
<name>A0A2M8KXT8_9BACT</name>
<evidence type="ECO:0000259" key="5">
    <source>
        <dbReference type="Pfam" id="PF00535"/>
    </source>
</evidence>
<evidence type="ECO:0000313" key="7">
    <source>
        <dbReference type="Proteomes" id="UP000229098"/>
    </source>
</evidence>
<keyword evidence="4" id="KW-0472">Membrane</keyword>